<feature type="domain" description="DnaJ homologue subfamily C member 28 conserved" evidence="2">
    <location>
        <begin position="253"/>
        <end position="322"/>
    </location>
</feature>
<feature type="region of interest" description="Disordered" evidence="1">
    <location>
        <begin position="414"/>
        <end position="459"/>
    </location>
</feature>
<keyword evidence="4" id="KW-1185">Reference proteome</keyword>
<feature type="region of interest" description="Disordered" evidence="1">
    <location>
        <begin position="132"/>
        <end position="153"/>
    </location>
</feature>
<feature type="compositionally biased region" description="Basic and acidic residues" evidence="1">
    <location>
        <begin position="54"/>
        <end position="73"/>
    </location>
</feature>
<feature type="compositionally biased region" description="Pro residues" evidence="1">
    <location>
        <begin position="19"/>
        <end position="28"/>
    </location>
</feature>
<protein>
    <recommendedName>
        <fullName evidence="2">DnaJ homologue subfamily C member 28 conserved domain-containing protein</fullName>
    </recommendedName>
</protein>
<dbReference type="EMBL" id="ML978121">
    <property type="protein sequence ID" value="KAF2103676.1"/>
    <property type="molecule type" value="Genomic_DNA"/>
</dbReference>
<evidence type="ECO:0000259" key="2">
    <source>
        <dbReference type="Pfam" id="PF09350"/>
    </source>
</evidence>
<comment type="caution">
    <text evidence="3">The sequence shown here is derived from an EMBL/GenBank/DDBJ whole genome shotgun (WGS) entry which is preliminary data.</text>
</comment>
<dbReference type="Proteomes" id="UP000799772">
    <property type="component" value="Unassembled WGS sequence"/>
</dbReference>
<dbReference type="PANTHER" id="PTHR39394">
    <property type="entry name" value="YALI0E31793P"/>
    <property type="match status" value="1"/>
</dbReference>
<accession>A0A9P4MAH1</accession>
<reference evidence="3" key="1">
    <citation type="journal article" date="2020" name="Stud. Mycol.">
        <title>101 Dothideomycetes genomes: a test case for predicting lifestyles and emergence of pathogens.</title>
        <authorList>
            <person name="Haridas S."/>
            <person name="Albert R."/>
            <person name="Binder M."/>
            <person name="Bloem J."/>
            <person name="Labutti K."/>
            <person name="Salamov A."/>
            <person name="Andreopoulos B."/>
            <person name="Baker S."/>
            <person name="Barry K."/>
            <person name="Bills G."/>
            <person name="Bluhm B."/>
            <person name="Cannon C."/>
            <person name="Castanera R."/>
            <person name="Culley D."/>
            <person name="Daum C."/>
            <person name="Ezra D."/>
            <person name="Gonzalez J."/>
            <person name="Henrissat B."/>
            <person name="Kuo A."/>
            <person name="Liang C."/>
            <person name="Lipzen A."/>
            <person name="Lutzoni F."/>
            <person name="Magnuson J."/>
            <person name="Mondo S."/>
            <person name="Nolan M."/>
            <person name="Ohm R."/>
            <person name="Pangilinan J."/>
            <person name="Park H.-J."/>
            <person name="Ramirez L."/>
            <person name="Alfaro M."/>
            <person name="Sun H."/>
            <person name="Tritt A."/>
            <person name="Yoshinaga Y."/>
            <person name="Zwiers L.-H."/>
            <person name="Turgeon B."/>
            <person name="Goodwin S."/>
            <person name="Spatafora J."/>
            <person name="Crous P."/>
            <person name="Grigoriev I."/>
        </authorList>
    </citation>
    <scope>NUCLEOTIDE SEQUENCE</scope>
    <source>
        <strain evidence="3">CBS 133067</strain>
    </source>
</reference>
<organism evidence="3 4">
    <name type="scientific">Rhizodiscina lignyota</name>
    <dbReference type="NCBI Taxonomy" id="1504668"/>
    <lineage>
        <taxon>Eukaryota</taxon>
        <taxon>Fungi</taxon>
        <taxon>Dikarya</taxon>
        <taxon>Ascomycota</taxon>
        <taxon>Pezizomycotina</taxon>
        <taxon>Dothideomycetes</taxon>
        <taxon>Pleosporomycetidae</taxon>
        <taxon>Aulographales</taxon>
        <taxon>Rhizodiscinaceae</taxon>
        <taxon>Rhizodiscina</taxon>
    </lineage>
</organism>
<feature type="region of interest" description="Disordered" evidence="1">
    <location>
        <begin position="16"/>
        <end position="77"/>
    </location>
</feature>
<dbReference type="AlphaFoldDB" id="A0A9P4MAH1"/>
<evidence type="ECO:0000313" key="3">
    <source>
        <dbReference type="EMBL" id="KAF2103676.1"/>
    </source>
</evidence>
<dbReference type="PANTHER" id="PTHR39394:SF1">
    <property type="entry name" value="DNAJ HOMOLOGUE SUBFAMILY C MEMBER 28 CONSERVED DOMAIN-CONTAINING PROTEIN"/>
    <property type="match status" value="1"/>
</dbReference>
<proteinExistence type="predicted"/>
<dbReference type="Pfam" id="PF09350">
    <property type="entry name" value="DJC28_CD"/>
    <property type="match status" value="1"/>
</dbReference>
<dbReference type="InterPro" id="IPR018961">
    <property type="entry name" value="DnaJ_homolog_subfam-C_membr-28"/>
</dbReference>
<feature type="region of interest" description="Disordered" evidence="1">
    <location>
        <begin position="169"/>
        <end position="225"/>
    </location>
</feature>
<sequence>MRIATRRVPYICARCLPARGPPLTPPNAPIARLFSRSPPTLEKTNSGSGGENDSASKDDNGEGHSSREEKEKGALSQRLEQMTEEALETGGRSARKAVEEAGFDENLRKELEERILNANFRNQYAGAISQANLPDSAGRGTRDIAGARPWTGTEAPEDTALRMLHDAYKPLRGTTPKPGSVRTPTKVDTGRPRKGKAQGQRLVNARDKSSHYSFMKDGSVSEKEREQMRKEMKARFDPGARSLPVTLQGLASLANERIEDAIARGQFKNLPRGMKIERDYNASSPFIDTTEYLLNKIIQKQDIVPPWIEKQQELISTATKFRARLRNDWKRHAARSIASRGGSLDTQIRKAQEYAAAEMIVNPPTKKEETINVVDPEGHVSQISLAGELKATPVPSGTVPEAREEDITVTEKVLEGSEDASSTNSPPKPEIQMSVTQPPPPPPVPEETIQPPSHPFRDPQWLSAEQSYLEHTINHLNALTRSYNLMAPDLAKKPYYSLDRELAALYRDVAPQVANEIRERALAPKAKVEWSVGQSRNGVLLDLGAGQKARVWDENPTKQYGLKEFWRDLFARS</sequence>
<dbReference type="OrthoDB" id="1922282at2759"/>
<evidence type="ECO:0000256" key="1">
    <source>
        <dbReference type="SAM" id="MobiDB-lite"/>
    </source>
</evidence>
<name>A0A9P4MAH1_9PEZI</name>
<evidence type="ECO:0000313" key="4">
    <source>
        <dbReference type="Proteomes" id="UP000799772"/>
    </source>
</evidence>
<gene>
    <name evidence="3" type="ORF">NA57DRAFT_69889</name>
</gene>